<organism evidence="1 2">
    <name type="scientific">Flavonifractor plautii</name>
    <name type="common">Fusobacterium plautii</name>
    <dbReference type="NCBI Taxonomy" id="292800"/>
    <lineage>
        <taxon>Bacteria</taxon>
        <taxon>Bacillati</taxon>
        <taxon>Bacillota</taxon>
        <taxon>Clostridia</taxon>
        <taxon>Eubacteriales</taxon>
        <taxon>Oscillospiraceae</taxon>
        <taxon>Flavonifractor</taxon>
    </lineage>
</organism>
<dbReference type="AlphaFoldDB" id="A0AAW6C275"/>
<accession>A0AAW6C275</accession>
<proteinExistence type="predicted"/>
<protein>
    <submittedName>
        <fullName evidence="1">Uncharacterized protein</fullName>
    </submittedName>
</protein>
<dbReference type="EMBL" id="JAQLWO010000003">
    <property type="protein sequence ID" value="MDB7905169.1"/>
    <property type="molecule type" value="Genomic_DNA"/>
</dbReference>
<name>A0AAW6C275_FLAPL</name>
<comment type="caution">
    <text evidence="1">The sequence shown here is derived from an EMBL/GenBank/DDBJ whole genome shotgun (WGS) entry which is preliminary data.</text>
</comment>
<dbReference type="RefSeq" id="WP_195484518.1">
    <property type="nucleotide sequence ID" value="NZ_JADMOW010000007.1"/>
</dbReference>
<evidence type="ECO:0000313" key="1">
    <source>
        <dbReference type="EMBL" id="MDB7905169.1"/>
    </source>
</evidence>
<sequence length="73" mass="7865">MWVYDSPIGKLSIVPLSNGKYGLLFGGDIWESCDTPQAQADNVLQHVTGCPEWDSLAGLVDGVPDDLSGWEVT</sequence>
<dbReference type="Proteomes" id="UP001211006">
    <property type="component" value="Unassembled WGS sequence"/>
</dbReference>
<reference evidence="1" key="1">
    <citation type="submission" date="2023-01" db="EMBL/GenBank/DDBJ databases">
        <title>Human gut microbiome strain richness.</title>
        <authorList>
            <person name="Chen-Liaw A."/>
        </authorList>
    </citation>
    <scope>NUCLEOTIDE SEQUENCE</scope>
    <source>
        <strain evidence="1">2225st1_A6_2225SCRN_200828</strain>
    </source>
</reference>
<gene>
    <name evidence="1" type="ORF">PND83_04175</name>
</gene>
<evidence type="ECO:0000313" key="2">
    <source>
        <dbReference type="Proteomes" id="UP001211006"/>
    </source>
</evidence>